<proteinExistence type="predicted"/>
<reference evidence="1" key="1">
    <citation type="submission" date="2022-08" db="EMBL/GenBank/DDBJ databases">
        <title>Alicyclobacillus fastidiosus DSM 17978, complete genome.</title>
        <authorList>
            <person name="Wang Q."/>
            <person name="Cai R."/>
            <person name="Wang Z."/>
        </authorList>
    </citation>
    <scope>NUCLEOTIDE SEQUENCE</scope>
    <source>
        <strain evidence="1">DSM 17978</strain>
    </source>
</reference>
<accession>A0ABY6ZAA5</accession>
<dbReference type="EMBL" id="CP104067">
    <property type="protein sequence ID" value="WAH39818.1"/>
    <property type="molecule type" value="Genomic_DNA"/>
</dbReference>
<dbReference type="Proteomes" id="UP001164761">
    <property type="component" value="Chromosome"/>
</dbReference>
<protein>
    <submittedName>
        <fullName evidence="1">Uncharacterized protein</fullName>
    </submittedName>
</protein>
<organism evidence="1 2">
    <name type="scientific">Alicyclobacillus fastidiosus</name>
    <dbReference type="NCBI Taxonomy" id="392011"/>
    <lineage>
        <taxon>Bacteria</taxon>
        <taxon>Bacillati</taxon>
        <taxon>Bacillota</taxon>
        <taxon>Bacilli</taxon>
        <taxon>Bacillales</taxon>
        <taxon>Alicyclobacillaceae</taxon>
        <taxon>Alicyclobacillus</taxon>
    </lineage>
</organism>
<name>A0ABY6ZAA5_9BACL</name>
<sequence length="123" mass="14372">MFSWWGWWNKDIDEIQRTKDELLLERAQEILAIELFHRQLLVRASHQNFEDLFRTLIDDEGQTPGLIEDRCDRLGSALDRLPLIMLIGIHDRSQVQSVIDPLIDLRTEFPPGSGITISARQDY</sequence>
<evidence type="ECO:0000313" key="1">
    <source>
        <dbReference type="EMBL" id="WAH39818.1"/>
    </source>
</evidence>
<gene>
    <name evidence="1" type="ORF">NZD89_15555</name>
</gene>
<keyword evidence="2" id="KW-1185">Reference proteome</keyword>
<evidence type="ECO:0000313" key="2">
    <source>
        <dbReference type="Proteomes" id="UP001164761"/>
    </source>
</evidence>
<dbReference type="RefSeq" id="WP_268003716.1">
    <property type="nucleotide sequence ID" value="NZ_BSUT01000001.1"/>
</dbReference>